<dbReference type="EMBL" id="BMIH01000003">
    <property type="protein sequence ID" value="GGB36439.1"/>
    <property type="molecule type" value="Genomic_DNA"/>
</dbReference>
<evidence type="ECO:0000256" key="1">
    <source>
        <dbReference type="SAM" id="Phobius"/>
    </source>
</evidence>
<name>A0A916T930_9SPHN</name>
<accession>A0A916T930</accession>
<proteinExistence type="predicted"/>
<reference evidence="2" key="2">
    <citation type="submission" date="2020-09" db="EMBL/GenBank/DDBJ databases">
        <authorList>
            <person name="Sun Q."/>
            <person name="Zhou Y."/>
        </authorList>
    </citation>
    <scope>NUCLEOTIDE SEQUENCE</scope>
    <source>
        <strain evidence="2">CGMCC 1.15330</strain>
    </source>
</reference>
<keyword evidence="1" id="KW-0472">Membrane</keyword>
<keyword evidence="3" id="KW-1185">Reference proteome</keyword>
<keyword evidence="1" id="KW-1133">Transmembrane helix</keyword>
<evidence type="ECO:0000313" key="3">
    <source>
        <dbReference type="Proteomes" id="UP000623067"/>
    </source>
</evidence>
<sequence>MLEVAVATYGMLTSFVLSGAARNKRGGKPNPPMLEYTAFGLCAVSTASAIGLPLWAVASHLGYI</sequence>
<dbReference type="Proteomes" id="UP000623067">
    <property type="component" value="Unassembled WGS sequence"/>
</dbReference>
<keyword evidence="1" id="KW-0812">Transmembrane</keyword>
<protein>
    <submittedName>
        <fullName evidence="2">Uncharacterized protein</fullName>
    </submittedName>
</protein>
<reference evidence="2" key="1">
    <citation type="journal article" date="2014" name="Int. J. Syst. Evol. Microbiol.">
        <title>Complete genome sequence of Corynebacterium casei LMG S-19264T (=DSM 44701T), isolated from a smear-ripened cheese.</title>
        <authorList>
            <consortium name="US DOE Joint Genome Institute (JGI-PGF)"/>
            <person name="Walter F."/>
            <person name="Albersmeier A."/>
            <person name="Kalinowski J."/>
            <person name="Ruckert C."/>
        </authorList>
    </citation>
    <scope>NUCLEOTIDE SEQUENCE</scope>
    <source>
        <strain evidence="2">CGMCC 1.15330</strain>
    </source>
</reference>
<comment type="caution">
    <text evidence="2">The sequence shown here is derived from an EMBL/GenBank/DDBJ whole genome shotgun (WGS) entry which is preliminary data.</text>
</comment>
<evidence type="ECO:0000313" key="2">
    <source>
        <dbReference type="EMBL" id="GGB36439.1"/>
    </source>
</evidence>
<gene>
    <name evidence="2" type="ORF">GCM10011380_27310</name>
</gene>
<dbReference type="RefSeq" id="WP_188659477.1">
    <property type="nucleotide sequence ID" value="NZ_BMIH01000003.1"/>
</dbReference>
<organism evidence="2 3">
    <name type="scientific">Sphingomonas metalli</name>
    <dbReference type="NCBI Taxonomy" id="1779358"/>
    <lineage>
        <taxon>Bacteria</taxon>
        <taxon>Pseudomonadati</taxon>
        <taxon>Pseudomonadota</taxon>
        <taxon>Alphaproteobacteria</taxon>
        <taxon>Sphingomonadales</taxon>
        <taxon>Sphingomonadaceae</taxon>
        <taxon>Sphingomonas</taxon>
    </lineage>
</organism>
<feature type="transmembrane region" description="Helical" evidence="1">
    <location>
        <begin position="36"/>
        <end position="58"/>
    </location>
</feature>
<dbReference type="AlphaFoldDB" id="A0A916T930"/>